<dbReference type="AlphaFoldDB" id="A0A4R4WQ36"/>
<protein>
    <submittedName>
        <fullName evidence="7">TerC/Alx family metal homeostasis membrane protein</fullName>
    </submittedName>
</protein>
<evidence type="ECO:0000313" key="7">
    <source>
        <dbReference type="EMBL" id="TDD16640.1"/>
    </source>
</evidence>
<feature type="transmembrane region" description="Helical" evidence="6">
    <location>
        <begin position="295"/>
        <end position="315"/>
    </location>
</feature>
<comment type="similarity">
    <text evidence="2">Belongs to the TerC family.</text>
</comment>
<feature type="transmembrane region" description="Helical" evidence="6">
    <location>
        <begin position="223"/>
        <end position="244"/>
    </location>
</feature>
<dbReference type="CDD" id="cd22265">
    <property type="entry name" value="UDM1_RNF168"/>
    <property type="match status" value="1"/>
</dbReference>
<reference evidence="7 8" key="1">
    <citation type="submission" date="2019-03" db="EMBL/GenBank/DDBJ databases">
        <title>Draft genome sequences of novel Actinobacteria.</title>
        <authorList>
            <person name="Sahin N."/>
            <person name="Ay H."/>
            <person name="Saygin H."/>
        </authorList>
    </citation>
    <scope>NUCLEOTIDE SEQUENCE [LARGE SCALE GENOMIC DNA]</scope>
    <source>
        <strain evidence="7 8">KC712</strain>
    </source>
</reference>
<sequence length="390" mass="43345">MDVPAAVWWLTIAGIAGLLLFDFIFHVRKAHIPTLREASFWSALYVGVALVFGVVVWIFGGSDPGAEYFAGYVTEKALSVDNLFVFLVILGGFKVPRAGQQKVLLFGIVFSLIARSGFIWLGATLIDRFAWVFYVFGLILLVTAGNLFKPEGGDSHTPDNVMVRIARRLLPASDTYDGDKLFTVENGRRVMTPMLLVMTALGGTDILFALDSIPAIFGLTQDVYLVFTATAFSLMGLRQLYFLLDGLLDRLIYLSYGLAVILGFIGVKLILHALHENNVPFINDGEPVPVIEVPTGLSLLVILGVLLVTVVASLVSGRGRAQNAVSAARRHAQEYLEVEHDPDVREQIYQRLLAEEEQLKRLPEKHRRWIREEESLMALLRRAHEEHGRA</sequence>
<dbReference type="PANTHER" id="PTHR30238:SF0">
    <property type="entry name" value="THYLAKOID MEMBRANE PROTEIN TERC, CHLOROPLASTIC"/>
    <property type="match status" value="1"/>
</dbReference>
<dbReference type="InterPro" id="IPR022369">
    <property type="entry name" value="Integral_membrane_TerC_rswitch"/>
</dbReference>
<dbReference type="GO" id="GO:0016020">
    <property type="term" value="C:membrane"/>
    <property type="evidence" value="ECO:0007669"/>
    <property type="project" value="UniProtKB-SubCell"/>
</dbReference>
<feature type="transmembrane region" description="Helical" evidence="6">
    <location>
        <begin position="195"/>
        <end position="217"/>
    </location>
</feature>
<comment type="subcellular location">
    <subcellularLocation>
        <location evidence="1">Membrane</location>
        <topology evidence="1">Multi-pass membrane protein</topology>
    </subcellularLocation>
</comment>
<feature type="transmembrane region" description="Helical" evidence="6">
    <location>
        <begin position="103"/>
        <end position="123"/>
    </location>
</feature>
<accession>A0A4R4WQ36</accession>
<dbReference type="InterPro" id="IPR005496">
    <property type="entry name" value="Integral_membrane_TerC"/>
</dbReference>
<dbReference type="NCBIfam" id="TIGR03718">
    <property type="entry name" value="R_switched_Alx"/>
    <property type="match status" value="1"/>
</dbReference>
<gene>
    <name evidence="7" type="ORF">E1294_30545</name>
</gene>
<dbReference type="Proteomes" id="UP000294543">
    <property type="component" value="Unassembled WGS sequence"/>
</dbReference>
<keyword evidence="8" id="KW-1185">Reference proteome</keyword>
<dbReference type="EMBL" id="SMKP01000101">
    <property type="protein sequence ID" value="TDD16640.1"/>
    <property type="molecule type" value="Genomic_DNA"/>
</dbReference>
<feature type="transmembrane region" description="Helical" evidence="6">
    <location>
        <begin position="251"/>
        <end position="275"/>
    </location>
</feature>
<feature type="transmembrane region" description="Helical" evidence="6">
    <location>
        <begin position="79"/>
        <end position="96"/>
    </location>
</feature>
<evidence type="ECO:0000256" key="5">
    <source>
        <dbReference type="ARBA" id="ARBA00023136"/>
    </source>
</evidence>
<feature type="transmembrane region" description="Helical" evidence="6">
    <location>
        <begin position="129"/>
        <end position="148"/>
    </location>
</feature>
<evidence type="ECO:0000313" key="8">
    <source>
        <dbReference type="Proteomes" id="UP000294543"/>
    </source>
</evidence>
<keyword evidence="4 6" id="KW-1133">Transmembrane helix</keyword>
<proteinExistence type="inferred from homology"/>
<evidence type="ECO:0000256" key="2">
    <source>
        <dbReference type="ARBA" id="ARBA00007511"/>
    </source>
</evidence>
<evidence type="ECO:0000256" key="3">
    <source>
        <dbReference type="ARBA" id="ARBA00022692"/>
    </source>
</evidence>
<evidence type="ECO:0000256" key="1">
    <source>
        <dbReference type="ARBA" id="ARBA00004141"/>
    </source>
</evidence>
<comment type="caution">
    <text evidence="7">The sequence shown here is derived from an EMBL/GenBank/DDBJ whole genome shotgun (WGS) entry which is preliminary data.</text>
</comment>
<dbReference type="OrthoDB" id="5242957at2"/>
<keyword evidence="3 6" id="KW-0812">Transmembrane</keyword>
<organism evidence="7 8">
    <name type="scientific">Nonomuraea diastatica</name>
    <dbReference type="NCBI Taxonomy" id="1848329"/>
    <lineage>
        <taxon>Bacteria</taxon>
        <taxon>Bacillati</taxon>
        <taxon>Actinomycetota</taxon>
        <taxon>Actinomycetes</taxon>
        <taxon>Streptosporangiales</taxon>
        <taxon>Streptosporangiaceae</taxon>
        <taxon>Nonomuraea</taxon>
    </lineage>
</organism>
<name>A0A4R4WQ36_9ACTN</name>
<keyword evidence="5 6" id="KW-0472">Membrane</keyword>
<feature type="transmembrane region" description="Helical" evidence="6">
    <location>
        <begin position="39"/>
        <end position="59"/>
    </location>
</feature>
<dbReference type="PANTHER" id="PTHR30238">
    <property type="entry name" value="MEMBRANE BOUND PREDICTED REDOX MODULATOR"/>
    <property type="match status" value="1"/>
</dbReference>
<evidence type="ECO:0000256" key="4">
    <source>
        <dbReference type="ARBA" id="ARBA00022989"/>
    </source>
</evidence>
<evidence type="ECO:0000256" key="6">
    <source>
        <dbReference type="SAM" id="Phobius"/>
    </source>
</evidence>
<feature type="transmembrane region" description="Helical" evidence="6">
    <location>
        <begin position="6"/>
        <end position="27"/>
    </location>
</feature>
<dbReference type="Pfam" id="PF03741">
    <property type="entry name" value="TerC"/>
    <property type="match status" value="1"/>
</dbReference>
<dbReference type="RefSeq" id="WP_132514118.1">
    <property type="nucleotide sequence ID" value="NZ_SMKP01000101.1"/>
</dbReference>